<dbReference type="PROSITE" id="PS00750">
    <property type="entry name" value="TCP1_1"/>
    <property type="match status" value="1"/>
</dbReference>
<dbReference type="NCBIfam" id="NF041082">
    <property type="entry name" value="thermosome_alpha"/>
    <property type="match status" value="1"/>
</dbReference>
<dbReference type="EMBL" id="BDRX01000024">
    <property type="protein sequence ID" value="GBF91490.1"/>
    <property type="molecule type" value="Genomic_DNA"/>
</dbReference>
<protein>
    <recommendedName>
        <fullName evidence="4 11">T-complex protein 1 subunit gamma</fullName>
    </recommendedName>
</protein>
<dbReference type="FunCoup" id="A0A2V0P0Y4">
    <property type="interactions" value="2431"/>
</dbReference>
<evidence type="ECO:0000256" key="4">
    <source>
        <dbReference type="ARBA" id="ARBA00017187"/>
    </source>
</evidence>
<dbReference type="AlphaFoldDB" id="A0A2V0P0Y4"/>
<dbReference type="FunFam" id="1.10.560.10:FF:000085">
    <property type="entry name" value="T-complex protein 1 subunit gamma"/>
    <property type="match status" value="1"/>
</dbReference>
<dbReference type="InterPro" id="IPR027409">
    <property type="entry name" value="GroEL-like_apical_dom_sf"/>
</dbReference>
<comment type="function">
    <text evidence="9">Molecular chaperone; assists the folding of proteins upon ATP hydrolysis. Known to play a role, in vitro, in the folding of actin and tubulin.</text>
</comment>
<evidence type="ECO:0000256" key="5">
    <source>
        <dbReference type="ARBA" id="ARBA00022490"/>
    </source>
</evidence>
<dbReference type="OrthoDB" id="10248520at2759"/>
<sequence length="562" mass="59954">MQVPVTILNANTKREQGRKAQMGNIAAAKAVADIIRTTLGPRSMLKMLLDPNGSIVLTNDGHAILREIDVTHPAAKSMIQLSRTQDEEVGDGTTSVIILAGELLQAAEPLLERNLHPTVIVRGYTRALEDALSVARGMSFPIDTADRGAMLNVVQSCIGTKYTSRFGTLMAELALDAVQIVAQDLGGGSTEVDVKNYAKVEKIPGGTIEECKVLRGVMFNKDVVVPGRMRRRIPNPRILLLDCPLEYKKAESQTNVEITREEDWAALLKAEEEWIATTCATIAAHKPDLVVTEKGLSDLAAHFLTKAGISAIRRLRKTDNNRIARAAGATIVHRPEEIKESDIGTGAGLFEVVKIGDEFFSFIVDCESPKACSIVLRGASKDVLNEVERNLHDAMGVARNITLSPHLVPGGGAVEMAVSRALAERSTLVTSVEAWPYRAAGAAMEVIPRTLAQNCGANVIRTLTKLRAKHAEEAAAAEGVAGCSYGINGETGEITDMRALGVWEPLAVKEQTIKTAVESATMLLRIDDIVSGMSRKGAPGGGGGGGGAVDDAEPDPEALLPE</sequence>
<dbReference type="PRINTS" id="PR00304">
    <property type="entry name" value="TCOMPLEXTCP1"/>
</dbReference>
<dbReference type="GO" id="GO:0005524">
    <property type="term" value="F:ATP binding"/>
    <property type="evidence" value="ECO:0007669"/>
    <property type="project" value="UniProtKB-KW"/>
</dbReference>
<feature type="compositionally biased region" description="Gly residues" evidence="12">
    <location>
        <begin position="538"/>
        <end position="548"/>
    </location>
</feature>
<feature type="region of interest" description="Disordered" evidence="12">
    <location>
        <begin position="535"/>
        <end position="562"/>
    </location>
</feature>
<comment type="subcellular location">
    <subcellularLocation>
        <location evidence="1">Cytoplasm</location>
    </subcellularLocation>
</comment>
<keyword evidence="8 10" id="KW-0143">Chaperone</keyword>
<dbReference type="Gene3D" id="3.30.260.10">
    <property type="entry name" value="TCP-1-like chaperonin intermediate domain"/>
    <property type="match status" value="1"/>
</dbReference>
<evidence type="ECO:0000256" key="2">
    <source>
        <dbReference type="ARBA" id="ARBA00008020"/>
    </source>
</evidence>
<dbReference type="InterPro" id="IPR053374">
    <property type="entry name" value="TCP-1_chaperonin"/>
</dbReference>
<proteinExistence type="inferred from homology"/>
<evidence type="ECO:0000313" key="13">
    <source>
        <dbReference type="EMBL" id="GBF91490.1"/>
    </source>
</evidence>
<accession>A0A2V0P0Y4</accession>
<evidence type="ECO:0000256" key="8">
    <source>
        <dbReference type="ARBA" id="ARBA00023186"/>
    </source>
</evidence>
<comment type="similarity">
    <text evidence="2 10">Belongs to the TCP-1 chaperonin family.</text>
</comment>
<dbReference type="InterPro" id="IPR002423">
    <property type="entry name" value="Cpn60/GroEL/TCP-1"/>
</dbReference>
<dbReference type="PROSITE" id="PS00751">
    <property type="entry name" value="TCP1_2"/>
    <property type="match status" value="1"/>
</dbReference>
<comment type="caution">
    <text evidence="13">The sequence shown here is derived from an EMBL/GenBank/DDBJ whole genome shotgun (WGS) entry which is preliminary data.</text>
</comment>
<dbReference type="GO" id="GO:0016887">
    <property type="term" value="F:ATP hydrolysis activity"/>
    <property type="evidence" value="ECO:0007669"/>
    <property type="project" value="InterPro"/>
</dbReference>
<dbReference type="FunFam" id="1.10.560.10:FF:000073">
    <property type="entry name" value="T-complex protein 1 subunit gamma"/>
    <property type="match status" value="1"/>
</dbReference>
<evidence type="ECO:0000256" key="12">
    <source>
        <dbReference type="SAM" id="MobiDB-lite"/>
    </source>
</evidence>
<dbReference type="NCBIfam" id="TIGR02344">
    <property type="entry name" value="chap_CCT_gamma"/>
    <property type="match status" value="1"/>
</dbReference>
<gene>
    <name evidence="13" type="ORF">Rsub_04230</name>
</gene>
<dbReference type="PANTHER" id="PTHR11353">
    <property type="entry name" value="CHAPERONIN"/>
    <property type="match status" value="1"/>
</dbReference>
<evidence type="ECO:0000256" key="1">
    <source>
        <dbReference type="ARBA" id="ARBA00004496"/>
    </source>
</evidence>
<dbReference type="Pfam" id="PF00118">
    <property type="entry name" value="Cpn60_TCP1"/>
    <property type="match status" value="1"/>
</dbReference>
<dbReference type="Proteomes" id="UP000247498">
    <property type="component" value="Unassembled WGS sequence"/>
</dbReference>
<dbReference type="CDD" id="cd03337">
    <property type="entry name" value="TCP1_gamma"/>
    <property type="match status" value="1"/>
</dbReference>
<dbReference type="InterPro" id="IPR017998">
    <property type="entry name" value="Chaperone_TCP-1"/>
</dbReference>
<organism evidence="13 14">
    <name type="scientific">Raphidocelis subcapitata</name>
    <dbReference type="NCBI Taxonomy" id="307507"/>
    <lineage>
        <taxon>Eukaryota</taxon>
        <taxon>Viridiplantae</taxon>
        <taxon>Chlorophyta</taxon>
        <taxon>core chlorophytes</taxon>
        <taxon>Chlorophyceae</taxon>
        <taxon>CS clade</taxon>
        <taxon>Sphaeropleales</taxon>
        <taxon>Selenastraceae</taxon>
        <taxon>Raphidocelis</taxon>
    </lineage>
</organism>
<evidence type="ECO:0000256" key="3">
    <source>
        <dbReference type="ARBA" id="ARBA00011531"/>
    </source>
</evidence>
<evidence type="ECO:0000256" key="6">
    <source>
        <dbReference type="ARBA" id="ARBA00022741"/>
    </source>
</evidence>
<name>A0A2V0P0Y4_9CHLO</name>
<evidence type="ECO:0000256" key="11">
    <source>
        <dbReference type="RuleBase" id="RU004191"/>
    </source>
</evidence>
<dbReference type="InterPro" id="IPR002194">
    <property type="entry name" value="Chaperonin_TCP-1_CS"/>
</dbReference>
<keyword evidence="6 10" id="KW-0547">Nucleotide-binding</keyword>
<evidence type="ECO:0000256" key="10">
    <source>
        <dbReference type="RuleBase" id="RU004187"/>
    </source>
</evidence>
<keyword evidence="5" id="KW-0963">Cytoplasm</keyword>
<dbReference type="GO" id="GO:0140662">
    <property type="term" value="F:ATP-dependent protein folding chaperone"/>
    <property type="evidence" value="ECO:0007669"/>
    <property type="project" value="InterPro"/>
</dbReference>
<dbReference type="Gene3D" id="1.10.560.10">
    <property type="entry name" value="GroEL-like equatorial domain"/>
    <property type="match status" value="1"/>
</dbReference>
<dbReference type="SUPFAM" id="SSF52029">
    <property type="entry name" value="GroEL apical domain-like"/>
    <property type="match status" value="1"/>
</dbReference>
<dbReference type="InterPro" id="IPR054827">
    <property type="entry name" value="thermosome_alpha"/>
</dbReference>
<dbReference type="InterPro" id="IPR027413">
    <property type="entry name" value="GROEL-like_equatorial_sf"/>
</dbReference>
<dbReference type="FunFam" id="3.50.7.10:FF:000005">
    <property type="entry name" value="T-complex protein 1 subunit gamma"/>
    <property type="match status" value="1"/>
</dbReference>
<dbReference type="SUPFAM" id="SSF48592">
    <property type="entry name" value="GroEL equatorial domain-like"/>
    <property type="match status" value="1"/>
</dbReference>
<dbReference type="GO" id="GO:0051082">
    <property type="term" value="F:unfolded protein binding"/>
    <property type="evidence" value="ECO:0007669"/>
    <property type="project" value="InterPro"/>
</dbReference>
<reference evidence="13 14" key="1">
    <citation type="journal article" date="2018" name="Sci. Rep.">
        <title>Raphidocelis subcapitata (=Pseudokirchneriella subcapitata) provides an insight into genome evolution and environmental adaptations in the Sphaeropleales.</title>
        <authorList>
            <person name="Suzuki S."/>
            <person name="Yamaguchi H."/>
            <person name="Nakajima N."/>
            <person name="Kawachi M."/>
        </authorList>
    </citation>
    <scope>NUCLEOTIDE SEQUENCE [LARGE SCALE GENOMIC DNA]</scope>
    <source>
        <strain evidence="13 14">NIES-35</strain>
    </source>
</reference>
<keyword evidence="7 10" id="KW-0067">ATP-binding</keyword>
<dbReference type="InParanoid" id="A0A2V0P0Y4"/>
<keyword evidence="14" id="KW-1185">Reference proteome</keyword>
<dbReference type="GO" id="GO:0005832">
    <property type="term" value="C:chaperonin-containing T-complex"/>
    <property type="evidence" value="ECO:0007669"/>
    <property type="project" value="UniProtKB-ARBA"/>
</dbReference>
<dbReference type="InterPro" id="IPR012719">
    <property type="entry name" value="Chap_CCT_gamma"/>
</dbReference>
<evidence type="ECO:0000256" key="7">
    <source>
        <dbReference type="ARBA" id="ARBA00022840"/>
    </source>
</evidence>
<dbReference type="NCBIfam" id="NF041083">
    <property type="entry name" value="thermosome_beta"/>
    <property type="match status" value="1"/>
</dbReference>
<evidence type="ECO:0000313" key="14">
    <source>
        <dbReference type="Proteomes" id="UP000247498"/>
    </source>
</evidence>
<comment type="subunit">
    <text evidence="3">Heterooligomeric complex of about 850 to 900 kDa that forms two stacked rings, 12 to 16 nm in diameter.</text>
</comment>
<evidence type="ECO:0000256" key="9">
    <source>
        <dbReference type="ARBA" id="ARBA00024677"/>
    </source>
</evidence>
<dbReference type="InterPro" id="IPR027410">
    <property type="entry name" value="TCP-1-like_intermed_sf"/>
</dbReference>
<dbReference type="STRING" id="307507.A0A2V0P0Y4"/>
<dbReference type="PROSITE" id="PS00995">
    <property type="entry name" value="TCP1_3"/>
    <property type="match status" value="1"/>
</dbReference>
<dbReference type="SUPFAM" id="SSF54849">
    <property type="entry name" value="GroEL-intermediate domain like"/>
    <property type="match status" value="1"/>
</dbReference>
<dbReference type="Gene3D" id="3.50.7.10">
    <property type="entry name" value="GroEL"/>
    <property type="match status" value="1"/>
</dbReference>